<name>A0A8J6LJ30_TENMO</name>
<accession>A0A8J6LJ30</accession>
<evidence type="ECO:0000256" key="2">
    <source>
        <dbReference type="ARBA" id="ARBA00004496"/>
    </source>
</evidence>
<dbReference type="PANTHER" id="PTHR12493">
    <property type="entry name" value="CUE DOMAIN CONTAINING 2"/>
    <property type="match status" value="1"/>
</dbReference>
<comment type="subcellular location">
    <subcellularLocation>
        <location evidence="2">Cytoplasm</location>
    </subcellularLocation>
    <subcellularLocation>
        <location evidence="1">Nucleus</location>
    </subcellularLocation>
</comment>
<reference evidence="6" key="1">
    <citation type="journal article" date="2020" name="J Insects Food Feed">
        <title>The yellow mealworm (Tenebrio molitor) genome: a resource for the emerging insects as food and feed industry.</title>
        <authorList>
            <person name="Eriksson T."/>
            <person name="Andere A."/>
            <person name="Kelstrup H."/>
            <person name="Emery V."/>
            <person name="Picard C."/>
        </authorList>
    </citation>
    <scope>NUCLEOTIDE SEQUENCE</scope>
    <source>
        <strain evidence="6">Stoneville</strain>
        <tissue evidence="6">Whole head</tissue>
    </source>
</reference>
<keyword evidence="4" id="KW-0833">Ubl conjugation pathway</keyword>
<keyword evidence="7" id="KW-1185">Reference proteome</keyword>
<organism evidence="6 7">
    <name type="scientific">Tenebrio molitor</name>
    <name type="common">Yellow mealworm beetle</name>
    <dbReference type="NCBI Taxonomy" id="7067"/>
    <lineage>
        <taxon>Eukaryota</taxon>
        <taxon>Metazoa</taxon>
        <taxon>Ecdysozoa</taxon>
        <taxon>Arthropoda</taxon>
        <taxon>Hexapoda</taxon>
        <taxon>Insecta</taxon>
        <taxon>Pterygota</taxon>
        <taxon>Neoptera</taxon>
        <taxon>Endopterygota</taxon>
        <taxon>Coleoptera</taxon>
        <taxon>Polyphaga</taxon>
        <taxon>Cucujiformia</taxon>
        <taxon>Tenebrionidae</taxon>
        <taxon>Tenebrio</taxon>
    </lineage>
</organism>
<evidence type="ECO:0000256" key="4">
    <source>
        <dbReference type="ARBA" id="ARBA00022786"/>
    </source>
</evidence>
<reference evidence="6" key="2">
    <citation type="submission" date="2021-08" db="EMBL/GenBank/DDBJ databases">
        <authorList>
            <person name="Eriksson T."/>
        </authorList>
    </citation>
    <scope>NUCLEOTIDE SEQUENCE</scope>
    <source>
        <strain evidence="6">Stoneville</strain>
        <tissue evidence="6">Whole head</tissue>
    </source>
</reference>
<dbReference type="GO" id="GO:0005634">
    <property type="term" value="C:nucleus"/>
    <property type="evidence" value="ECO:0007669"/>
    <property type="project" value="UniProtKB-SubCell"/>
</dbReference>
<dbReference type="AlphaFoldDB" id="A0A8J6LJ30"/>
<keyword evidence="3" id="KW-0963">Cytoplasm</keyword>
<dbReference type="Proteomes" id="UP000719412">
    <property type="component" value="Unassembled WGS sequence"/>
</dbReference>
<dbReference type="GO" id="GO:0005737">
    <property type="term" value="C:cytoplasm"/>
    <property type="evidence" value="ECO:0007669"/>
    <property type="project" value="UniProtKB-SubCell"/>
</dbReference>
<evidence type="ECO:0000256" key="1">
    <source>
        <dbReference type="ARBA" id="ARBA00004123"/>
    </source>
</evidence>
<dbReference type="PANTHER" id="PTHR12493:SF0">
    <property type="entry name" value="CUE DOMAIN-CONTAINING PROTEIN 2"/>
    <property type="match status" value="1"/>
</dbReference>
<evidence type="ECO:0000256" key="3">
    <source>
        <dbReference type="ARBA" id="ARBA00022490"/>
    </source>
</evidence>
<evidence type="ECO:0000313" key="7">
    <source>
        <dbReference type="Proteomes" id="UP000719412"/>
    </source>
</evidence>
<sequence>MSKKAIADQEIKIKDSLFEFVKTHTTNADLTLIDDIVLSYVVAILEDVSSDPVFSVEGKPRIERGRTRFLAVVDFCEMMSAYFPEFESINHATVSQWIFELAAKLRVDEPEEKSVIEISLPEIVPKTKPRQLDNRDSFDLPKRVHRLSEMSDGGSTDSSCCDFLDEIDVLQEMFPHVCSIEVSLHFFSNSNPTYSSRNSRDTGVNCQCCQNFVDEDVACCVTILLTRARKSLLENYQGAHAPVSTFDRC</sequence>
<dbReference type="EMBL" id="JABDTM020011296">
    <property type="protein sequence ID" value="KAH0820642.1"/>
    <property type="molecule type" value="Genomic_DNA"/>
</dbReference>
<protein>
    <submittedName>
        <fullName evidence="6">Uncharacterized protein</fullName>
    </submittedName>
</protein>
<proteinExistence type="predicted"/>
<comment type="caution">
    <text evidence="6">The sequence shown here is derived from an EMBL/GenBank/DDBJ whole genome shotgun (WGS) entry which is preliminary data.</text>
</comment>
<evidence type="ECO:0000256" key="5">
    <source>
        <dbReference type="ARBA" id="ARBA00023242"/>
    </source>
</evidence>
<evidence type="ECO:0000313" key="6">
    <source>
        <dbReference type="EMBL" id="KAH0820642.1"/>
    </source>
</evidence>
<keyword evidence="5" id="KW-0539">Nucleus</keyword>
<gene>
    <name evidence="6" type="ORF">GEV33_002149</name>
</gene>